<proteinExistence type="predicted"/>
<dbReference type="InterPro" id="IPR011989">
    <property type="entry name" value="ARM-like"/>
</dbReference>
<keyword evidence="2" id="KW-0131">Cell cycle</keyword>
<dbReference type="PANTHER" id="PTHR13255:SF0">
    <property type="entry name" value="ATAXIN-10"/>
    <property type="match status" value="1"/>
</dbReference>
<keyword evidence="5" id="KW-1185">Reference proteome</keyword>
<dbReference type="GO" id="GO:0051301">
    <property type="term" value="P:cell division"/>
    <property type="evidence" value="ECO:0007669"/>
    <property type="project" value="UniProtKB-KW"/>
</dbReference>
<sequence>MSEKIKGLLNSLKKNDDKDLIIQELTKSLTDSKDYSTDNRNEIGKIIIPILNDRLINDDEYTKDEKQQKICLLTVRLLRNLCAFSPDNQYLVLTSQPDLLNWLYLHLKTSPIQSIAIAISQLLVNSIVSNQSTQSLIWNHWFKSNQLLEIITISKESTIGGILMLIYNCLLNNKSRIVELVDNQVGIELIKKIILLADQYNDDVSDSHNQIFHWIYLLIRLLIRENTLPTIFKSFGSENYKNTTIPLKDITQHPIFKGVLNDNYNSPSIQEMDDDEEDDGLLEKSLGDGSGRTNQDQVRLLNLLDSLLVKERNIYNYIQKDSIMDLECCLFLLKELIVLYNMDFKKKALPKFNNQSTVLNENDFDSIYFIIKILANITCYTDEMLALVDGKTTVPGVGDDLNTALAKNGLIALCVGTLHTTADTVPHDPRKPVDQDKKHEMGFKKEIIRILGNVAYLNEPNQHEIRELGGIQLILNNCRIDPNNPYIKEWGVFAIRNIMENNEKNQQLVQDLKMQGVANQNELESMVCAVEDIIVSEAITKEQAEDVMYEIPIEISNLLRSLCEPFLQVATFNKDKMFIELNKIISGHFNTFFKGRFVYIQLINTKNDIIETSNVSSMVYRKDKQIHSIIERLRQVEYAGMIPINCHYDDTFNCLAIGQPVEYQKKDF</sequence>
<dbReference type="GeneID" id="14867183"/>
<evidence type="ECO:0000256" key="1">
    <source>
        <dbReference type="ARBA" id="ARBA00022618"/>
    </source>
</evidence>
<evidence type="ECO:0000256" key="2">
    <source>
        <dbReference type="ARBA" id="ARBA00023306"/>
    </source>
</evidence>
<dbReference type="SUPFAM" id="SSF48371">
    <property type="entry name" value="ARM repeat"/>
    <property type="match status" value="1"/>
</dbReference>
<evidence type="ECO:0000313" key="4">
    <source>
        <dbReference type="EMBL" id="EGG15188.1"/>
    </source>
</evidence>
<organism evidence="4 5">
    <name type="scientific">Cavenderia fasciculata</name>
    <name type="common">Slime mold</name>
    <name type="synonym">Dictyostelium fasciculatum</name>
    <dbReference type="NCBI Taxonomy" id="261658"/>
    <lineage>
        <taxon>Eukaryota</taxon>
        <taxon>Amoebozoa</taxon>
        <taxon>Evosea</taxon>
        <taxon>Eumycetozoa</taxon>
        <taxon>Dictyostelia</taxon>
        <taxon>Acytosteliales</taxon>
        <taxon>Cavenderiaceae</taxon>
        <taxon>Cavenderia</taxon>
    </lineage>
</organism>
<dbReference type="EMBL" id="GL883026">
    <property type="protein sequence ID" value="EGG15188.1"/>
    <property type="molecule type" value="Genomic_DNA"/>
</dbReference>
<dbReference type="Pfam" id="PF09759">
    <property type="entry name" value="Atx10homo_assoc"/>
    <property type="match status" value="1"/>
</dbReference>
<accession>F4Q919</accession>
<dbReference type="Proteomes" id="UP000007797">
    <property type="component" value="Unassembled WGS sequence"/>
</dbReference>
<keyword evidence="1" id="KW-0132">Cell division</keyword>
<dbReference type="AlphaFoldDB" id="F4Q919"/>
<feature type="domain" description="Ataxin-10" evidence="3">
    <location>
        <begin position="443"/>
        <end position="531"/>
    </location>
</feature>
<dbReference type="InterPro" id="IPR051374">
    <property type="entry name" value="Ataxin-10/CTR86_families"/>
</dbReference>
<dbReference type="OrthoDB" id="379794at2759"/>
<dbReference type="OMA" id="FHWIHLI"/>
<dbReference type="KEGG" id="dfa:DFA_10014"/>
<dbReference type="RefSeq" id="XP_004351908.1">
    <property type="nucleotide sequence ID" value="XM_004351856.1"/>
</dbReference>
<dbReference type="Gene3D" id="1.25.10.10">
    <property type="entry name" value="Leucine-rich Repeat Variant"/>
    <property type="match status" value="2"/>
</dbReference>
<gene>
    <name evidence="4" type="primary">atxn10</name>
    <name evidence="4" type="ORF">DFA_10014</name>
</gene>
<dbReference type="InterPro" id="IPR016024">
    <property type="entry name" value="ARM-type_fold"/>
</dbReference>
<protein>
    <submittedName>
        <fullName evidence="4">Ataxin-10</fullName>
    </submittedName>
</protein>
<evidence type="ECO:0000259" key="3">
    <source>
        <dbReference type="Pfam" id="PF09759"/>
    </source>
</evidence>
<dbReference type="PANTHER" id="PTHR13255">
    <property type="entry name" value="ATAXIN-10"/>
    <property type="match status" value="1"/>
</dbReference>
<evidence type="ECO:0000313" key="5">
    <source>
        <dbReference type="Proteomes" id="UP000007797"/>
    </source>
</evidence>
<dbReference type="InterPro" id="IPR019156">
    <property type="entry name" value="Ataxin-10_domain"/>
</dbReference>
<name>F4Q919_CACFS</name>
<reference evidence="5" key="1">
    <citation type="journal article" date="2011" name="Genome Res.">
        <title>Phylogeny-wide analysis of social amoeba genomes highlights ancient origins for complex intercellular communication.</title>
        <authorList>
            <person name="Heidel A.J."/>
            <person name="Lawal H.M."/>
            <person name="Felder M."/>
            <person name="Schilde C."/>
            <person name="Helps N.R."/>
            <person name="Tunggal B."/>
            <person name="Rivero F."/>
            <person name="John U."/>
            <person name="Schleicher M."/>
            <person name="Eichinger L."/>
            <person name="Platzer M."/>
            <person name="Noegel A.A."/>
            <person name="Schaap P."/>
            <person name="Gloeckner G."/>
        </authorList>
    </citation>
    <scope>NUCLEOTIDE SEQUENCE [LARGE SCALE GENOMIC DNA]</scope>
    <source>
        <strain evidence="5">SH3</strain>
    </source>
</reference>
<dbReference type="GO" id="GO:0005829">
    <property type="term" value="C:cytosol"/>
    <property type="evidence" value="ECO:0007669"/>
    <property type="project" value="TreeGrafter"/>
</dbReference>